<dbReference type="EMBL" id="CP014579">
    <property type="protein sequence ID" value="ANB77351.1"/>
    <property type="molecule type" value="Genomic_DNA"/>
</dbReference>
<dbReference type="STRING" id="1804984.AYM40_35335"/>
<dbReference type="KEGG" id="buz:AYM40_35335"/>
<dbReference type="Proteomes" id="UP000076852">
    <property type="component" value="Chromosome 2"/>
</dbReference>
<evidence type="ECO:0000313" key="2">
    <source>
        <dbReference type="Proteomes" id="UP000076852"/>
    </source>
</evidence>
<name>A0A160FVV8_9BURK</name>
<dbReference type="Pfam" id="PF18143">
    <property type="entry name" value="HAD_SAK_2"/>
    <property type="match status" value="1"/>
</dbReference>
<evidence type="ECO:0000313" key="1">
    <source>
        <dbReference type="EMBL" id="ANB77351.1"/>
    </source>
</evidence>
<accession>A0A160FVV8</accession>
<keyword evidence="2" id="KW-1185">Reference proteome</keyword>
<dbReference type="AlphaFoldDB" id="A0A160FVV8"/>
<protein>
    <recommendedName>
        <fullName evidence="3">HAD family hydrolase</fullName>
    </recommendedName>
</protein>
<gene>
    <name evidence="1" type="ORF">AYM40_35335</name>
</gene>
<proteinExistence type="predicted"/>
<sequence length="172" mass="19382">MTRIQLVFDARAPTLYLDIDGTLHAGSAVIDDAGLVALESRRELFEFAPVLVELLAPHQRVQIVLTTSWLLLIGRNGVVSHLPEALRCRVVDDTMRIRSRMGEVRDGTDRVSKILRHVWSHGVKTWLALDDRAWGVPAGYAEHFVHLSPESGVSSPDARSRIESWLREQQEQ</sequence>
<reference evidence="1 2" key="1">
    <citation type="journal article" date="2016" name="Gene">
        <title>PacBio SMRT assembly of a complex multi-replicon genome reveals chlorocatechol degradative operon in a region of genome plasticity.</title>
        <authorList>
            <person name="Ricker N."/>
            <person name="Shen S.Y."/>
            <person name="Goordial J."/>
            <person name="Jin S."/>
            <person name="Fulthorpe R.R."/>
        </authorList>
    </citation>
    <scope>NUCLEOTIDE SEQUENCE [LARGE SCALE GENOMIC DNA]</scope>
    <source>
        <strain evidence="1 2">OLGA172</strain>
    </source>
</reference>
<dbReference type="RefSeq" id="WP_063500541.1">
    <property type="nucleotide sequence ID" value="NZ_CP014579.1"/>
</dbReference>
<evidence type="ECO:0008006" key="3">
    <source>
        <dbReference type="Google" id="ProtNLM"/>
    </source>
</evidence>
<dbReference type="OrthoDB" id="8773450at2"/>
<organism evidence="1 2">
    <name type="scientific">Paraburkholderia phytofirmans OLGA172</name>
    <dbReference type="NCBI Taxonomy" id="1417228"/>
    <lineage>
        <taxon>Bacteria</taxon>
        <taxon>Pseudomonadati</taxon>
        <taxon>Pseudomonadota</taxon>
        <taxon>Betaproteobacteria</taxon>
        <taxon>Burkholderiales</taxon>
        <taxon>Burkholderiaceae</taxon>
        <taxon>Paraburkholderia</taxon>
    </lineage>
</organism>